<dbReference type="InterPro" id="IPR010530">
    <property type="entry name" value="B12D"/>
</dbReference>
<evidence type="ECO:0000313" key="3">
    <source>
        <dbReference type="Proteomes" id="UP000008743"/>
    </source>
</evidence>
<organism evidence="2 3">
    <name type="scientific">Capsaspora owczarzaki (strain ATCC 30864)</name>
    <dbReference type="NCBI Taxonomy" id="595528"/>
    <lineage>
        <taxon>Eukaryota</taxon>
        <taxon>Filasterea</taxon>
        <taxon>Capsaspora</taxon>
    </lineage>
</organism>
<dbReference type="RefSeq" id="XP_004364998.1">
    <property type="nucleotide sequence ID" value="XM_004364941.2"/>
</dbReference>
<dbReference type="InParanoid" id="A0A0D2WHZ3"/>
<proteinExistence type="predicted"/>
<evidence type="ECO:0000313" key="2">
    <source>
        <dbReference type="EMBL" id="KJE88473.1"/>
    </source>
</evidence>
<reference evidence="3" key="1">
    <citation type="submission" date="2011-02" db="EMBL/GenBank/DDBJ databases">
        <title>The Genome Sequence of Capsaspora owczarzaki ATCC 30864.</title>
        <authorList>
            <person name="Russ C."/>
            <person name="Cuomo C."/>
            <person name="Burger G."/>
            <person name="Gray M.W."/>
            <person name="Holland P.W.H."/>
            <person name="King N."/>
            <person name="Lang F.B.F."/>
            <person name="Roger A.J."/>
            <person name="Ruiz-Trillo I."/>
            <person name="Young S.K."/>
            <person name="Zeng Q."/>
            <person name="Gargeya S."/>
            <person name="Alvarado L."/>
            <person name="Berlin A."/>
            <person name="Chapman S.B."/>
            <person name="Chen Z."/>
            <person name="Freedman E."/>
            <person name="Gellesch M."/>
            <person name="Goldberg J."/>
            <person name="Griggs A."/>
            <person name="Gujja S."/>
            <person name="Heilman E."/>
            <person name="Heiman D."/>
            <person name="Howarth C."/>
            <person name="Mehta T."/>
            <person name="Neiman D."/>
            <person name="Pearson M."/>
            <person name="Roberts A."/>
            <person name="Saif S."/>
            <person name="Shea T."/>
            <person name="Shenoy N."/>
            <person name="Sisk P."/>
            <person name="Stolte C."/>
            <person name="Sykes S."/>
            <person name="White J."/>
            <person name="Yandava C."/>
            <person name="Haas B."/>
            <person name="Nusbaum C."/>
            <person name="Birren B."/>
        </authorList>
    </citation>
    <scope>NUCLEOTIDE SEQUENCE</scope>
    <source>
        <strain evidence="3">ATCC 30864</strain>
    </source>
</reference>
<dbReference type="Proteomes" id="UP000008743">
    <property type="component" value="Unassembled WGS sequence"/>
</dbReference>
<evidence type="ECO:0000256" key="1">
    <source>
        <dbReference type="SAM" id="MobiDB-lite"/>
    </source>
</evidence>
<gene>
    <name evidence="2" type="ORF">CAOG_000127</name>
</gene>
<feature type="region of interest" description="Disordered" evidence="1">
    <location>
        <begin position="53"/>
        <end position="72"/>
    </location>
</feature>
<feature type="compositionally biased region" description="Polar residues" evidence="1">
    <location>
        <begin position="53"/>
        <end position="62"/>
    </location>
</feature>
<accession>A0A0D2WHZ3</accession>
<dbReference type="Pfam" id="PF06522">
    <property type="entry name" value="B12D"/>
    <property type="match status" value="1"/>
</dbReference>
<dbReference type="PhylomeDB" id="A0A0D2WHZ3"/>
<dbReference type="EMBL" id="KE346360">
    <property type="protein sequence ID" value="KJE88473.1"/>
    <property type="molecule type" value="Genomic_DNA"/>
</dbReference>
<protein>
    <submittedName>
        <fullName evidence="2">Uncharacterized protein</fullName>
    </submittedName>
</protein>
<dbReference type="AlphaFoldDB" id="A0A0D2WHZ3"/>
<name>A0A0D2WHZ3_CAPO3</name>
<keyword evidence="3" id="KW-1185">Reference proteome</keyword>
<dbReference type="OrthoDB" id="5511684at2759"/>
<sequence>MSAINAVIADVKQFKEIIPLLAVVGTAVTYGVGSMIHTSRKTDVVFDHRNNPFPWQQVSSATPAPKAHQRRP</sequence>